<sequence>MAFRIRFQYLQDLLKEEESTIEDNWKGVKETLISTCQEVLGGNKHNHKEYFSIETQDKIHEEKNKKKAIINSRTRTEKVRVQAEYTEGITVEKLQEKEI</sequence>
<accession>A0A183PIS2</accession>
<keyword evidence="2" id="KW-1185">Reference proteome</keyword>
<dbReference type="AlphaFoldDB" id="A0A183PIS2"/>
<dbReference type="Proteomes" id="UP000269396">
    <property type="component" value="Unassembled WGS sequence"/>
</dbReference>
<gene>
    <name evidence="1" type="ORF">SMTD_LOCUS14258</name>
</gene>
<dbReference type="EMBL" id="UZAL01034435">
    <property type="protein sequence ID" value="VDP65346.1"/>
    <property type="molecule type" value="Genomic_DNA"/>
</dbReference>
<organism evidence="1 2">
    <name type="scientific">Schistosoma mattheei</name>
    <dbReference type="NCBI Taxonomy" id="31246"/>
    <lineage>
        <taxon>Eukaryota</taxon>
        <taxon>Metazoa</taxon>
        <taxon>Spiralia</taxon>
        <taxon>Lophotrochozoa</taxon>
        <taxon>Platyhelminthes</taxon>
        <taxon>Trematoda</taxon>
        <taxon>Digenea</taxon>
        <taxon>Strigeidida</taxon>
        <taxon>Schistosomatoidea</taxon>
        <taxon>Schistosomatidae</taxon>
        <taxon>Schistosoma</taxon>
    </lineage>
</organism>
<evidence type="ECO:0000313" key="2">
    <source>
        <dbReference type="Proteomes" id="UP000269396"/>
    </source>
</evidence>
<reference evidence="1 2" key="1">
    <citation type="submission" date="2018-11" db="EMBL/GenBank/DDBJ databases">
        <authorList>
            <consortium name="Pathogen Informatics"/>
        </authorList>
    </citation>
    <scope>NUCLEOTIDE SEQUENCE [LARGE SCALE GENOMIC DNA]</scope>
    <source>
        <strain>Denwood</strain>
        <strain evidence="2">Zambia</strain>
    </source>
</reference>
<proteinExistence type="predicted"/>
<protein>
    <submittedName>
        <fullName evidence="1">Uncharacterized protein</fullName>
    </submittedName>
</protein>
<name>A0A183PIS2_9TREM</name>
<evidence type="ECO:0000313" key="1">
    <source>
        <dbReference type="EMBL" id="VDP65346.1"/>
    </source>
</evidence>